<sequence length="278" mass="31506">MKSIIVVNDESPQAKHAAKIALLIAQKVEANLLLANVNNIHVNIHREKALTTADNKYPTNDWQSAGLMEDLKLAVQLDGGFTPNIDCLDNSKLTEDGLVKYINKNNVWMVVKGMQAFGSNELNRPLFNIQSVLNRVHCPALLVPEHAQLKKFERIAYMADLRYCRLSVVKYQAELAKPFNANALITHLPASGLPDLDQQYAWEIFNEQISSYIDYDKLFYNNIKERNLLKALDVIINGMNTDILALVNHQYHFMGILGRYITQSLPPPIHIPVLVFPF</sequence>
<name>A0ABU1TGZ5_9SPHI</name>
<comment type="caution">
    <text evidence="1">The sequence shown here is derived from an EMBL/GenBank/DDBJ whole genome shotgun (WGS) entry which is preliminary data.</text>
</comment>
<accession>A0ABU1TGZ5</accession>
<dbReference type="Gene3D" id="3.40.50.12370">
    <property type="match status" value="1"/>
</dbReference>
<proteinExistence type="predicted"/>
<dbReference type="EMBL" id="JAVDUU010000004">
    <property type="protein sequence ID" value="MDR6944071.1"/>
    <property type="molecule type" value="Genomic_DNA"/>
</dbReference>
<reference evidence="1 2" key="1">
    <citation type="submission" date="2023-07" db="EMBL/GenBank/DDBJ databases">
        <title>Sorghum-associated microbial communities from plants grown in Nebraska, USA.</title>
        <authorList>
            <person name="Schachtman D."/>
        </authorList>
    </citation>
    <scope>NUCLEOTIDE SEQUENCE [LARGE SCALE GENOMIC DNA]</scope>
    <source>
        <strain evidence="1 2">3262</strain>
    </source>
</reference>
<evidence type="ECO:0000313" key="2">
    <source>
        <dbReference type="Proteomes" id="UP001247620"/>
    </source>
</evidence>
<organism evidence="1 2">
    <name type="scientific">Mucilaginibacter pocheonensis</name>
    <dbReference type="NCBI Taxonomy" id="398050"/>
    <lineage>
        <taxon>Bacteria</taxon>
        <taxon>Pseudomonadati</taxon>
        <taxon>Bacteroidota</taxon>
        <taxon>Sphingobacteriia</taxon>
        <taxon>Sphingobacteriales</taxon>
        <taxon>Sphingobacteriaceae</taxon>
        <taxon>Mucilaginibacter</taxon>
    </lineage>
</organism>
<evidence type="ECO:0000313" key="1">
    <source>
        <dbReference type="EMBL" id="MDR6944071.1"/>
    </source>
</evidence>
<gene>
    <name evidence="1" type="ORF">J2W55_003931</name>
</gene>
<dbReference type="Proteomes" id="UP001247620">
    <property type="component" value="Unassembled WGS sequence"/>
</dbReference>
<dbReference type="SUPFAM" id="SSF52402">
    <property type="entry name" value="Adenine nucleotide alpha hydrolases-like"/>
    <property type="match status" value="1"/>
</dbReference>
<keyword evidence="2" id="KW-1185">Reference proteome</keyword>
<dbReference type="RefSeq" id="WP_310099475.1">
    <property type="nucleotide sequence ID" value="NZ_JAVDUU010000004.1"/>
</dbReference>
<protein>
    <submittedName>
        <fullName evidence="1">Nucleotide-binding universal stress UspA family protein</fullName>
    </submittedName>
</protein>